<evidence type="ECO:0000313" key="2">
    <source>
        <dbReference type="Proteomes" id="UP000586918"/>
    </source>
</evidence>
<evidence type="ECO:0000313" key="1">
    <source>
        <dbReference type="EMBL" id="NMH92221.1"/>
    </source>
</evidence>
<dbReference type="EMBL" id="JAAXKZ010000034">
    <property type="protein sequence ID" value="NMH92221.1"/>
    <property type="molecule type" value="Genomic_DNA"/>
</dbReference>
<dbReference type="PANTHER" id="PTHR39328">
    <property type="entry name" value="BLL2871 PROTEIN"/>
    <property type="match status" value="1"/>
</dbReference>
<sequence length="327" mass="34474">MTYSIIARHPVTGEFGVACQSHFFGVGSAVNWAEAGAGAIVTQSFVNRDYGALGIERFRAGESAPAVLADLLAEDPHPELRQVAMVDHNGRFAVHTGARCVPVRGSRQGGSFSVQGNMLAGEDVLDAMAAAAETGLEAGQRLATVLVQALRAAERAGGDARGSQAAGIMVVGPHRTASPRQEVLVDLRVEDSTDPVGELERLVERHSLFEDIVSVLFAEGLMLGPFREPGPGATDAALDRLARAAAELGEENPEAALWRAVLLLRAGRNGEATDALARLYATRPDLRAFLARLREAGFLDAAAARGTAEQEVGLSAPDIDQSPRELP</sequence>
<dbReference type="Gene3D" id="3.60.20.10">
    <property type="entry name" value="Glutamine Phosphoribosylpyrophosphate, subunit 1, domain 1"/>
    <property type="match status" value="1"/>
</dbReference>
<name>A0A848DI91_9PSEU</name>
<keyword evidence="2" id="KW-1185">Reference proteome</keyword>
<gene>
    <name evidence="1" type="ORF">HF519_11695</name>
</gene>
<dbReference type="InterPro" id="IPR029055">
    <property type="entry name" value="Ntn_hydrolases_N"/>
</dbReference>
<dbReference type="RefSeq" id="WP_169412939.1">
    <property type="nucleotide sequence ID" value="NZ_JAAXKZ010000034.1"/>
</dbReference>
<dbReference type="SUPFAM" id="SSF56235">
    <property type="entry name" value="N-terminal nucleophile aminohydrolases (Ntn hydrolases)"/>
    <property type="match status" value="1"/>
</dbReference>
<reference evidence="1 2" key="1">
    <citation type="submission" date="2020-04" db="EMBL/GenBank/DDBJ databases">
        <authorList>
            <person name="Klaysubun C."/>
            <person name="Duangmal K."/>
            <person name="Lipun K."/>
        </authorList>
    </citation>
    <scope>NUCLEOTIDE SEQUENCE [LARGE SCALE GENOMIC DNA]</scope>
    <source>
        <strain evidence="1 2">DSM 45300</strain>
    </source>
</reference>
<proteinExistence type="predicted"/>
<dbReference type="AlphaFoldDB" id="A0A848DI91"/>
<accession>A0A848DI91</accession>
<organism evidence="1 2">
    <name type="scientific">Pseudonocardia bannensis</name>
    <dbReference type="NCBI Taxonomy" id="630973"/>
    <lineage>
        <taxon>Bacteria</taxon>
        <taxon>Bacillati</taxon>
        <taxon>Actinomycetota</taxon>
        <taxon>Actinomycetes</taxon>
        <taxon>Pseudonocardiales</taxon>
        <taxon>Pseudonocardiaceae</taxon>
        <taxon>Pseudonocardia</taxon>
    </lineage>
</organism>
<dbReference type="Proteomes" id="UP000586918">
    <property type="component" value="Unassembled WGS sequence"/>
</dbReference>
<protein>
    <submittedName>
        <fullName evidence="1">DUF1028 domain-containing protein</fullName>
    </submittedName>
</protein>
<dbReference type="InterPro" id="IPR010430">
    <property type="entry name" value="DUF1028"/>
</dbReference>
<dbReference type="PANTHER" id="PTHR39328:SF1">
    <property type="entry name" value="BLL2871 PROTEIN"/>
    <property type="match status" value="1"/>
</dbReference>
<comment type="caution">
    <text evidence="1">The sequence shown here is derived from an EMBL/GenBank/DDBJ whole genome shotgun (WGS) entry which is preliminary data.</text>
</comment>
<dbReference type="Pfam" id="PF06267">
    <property type="entry name" value="DUF1028"/>
    <property type="match status" value="1"/>
</dbReference>